<name>D9XDG7_STRVT</name>
<dbReference type="Proteomes" id="UP000004184">
    <property type="component" value="Unassembled WGS sequence"/>
</dbReference>
<evidence type="ECO:0000313" key="2">
    <source>
        <dbReference type="EMBL" id="EFL30346.1"/>
    </source>
</evidence>
<evidence type="ECO:0000259" key="1">
    <source>
        <dbReference type="Pfam" id="PF12680"/>
    </source>
</evidence>
<dbReference type="HOGENOM" id="CLU_137417_0_0_11"/>
<dbReference type="Gene3D" id="3.10.450.50">
    <property type="match status" value="1"/>
</dbReference>
<dbReference type="EMBL" id="GG657757">
    <property type="protein sequence ID" value="EFL30346.1"/>
    <property type="molecule type" value="Genomic_DNA"/>
</dbReference>
<protein>
    <recommendedName>
        <fullName evidence="1">SnoaL-like domain-containing protein</fullName>
    </recommendedName>
</protein>
<accession>D9XDG7</accession>
<dbReference type="Pfam" id="PF12680">
    <property type="entry name" value="SnoaL_2"/>
    <property type="match status" value="1"/>
</dbReference>
<dbReference type="InterPro" id="IPR032710">
    <property type="entry name" value="NTF2-like_dom_sf"/>
</dbReference>
<dbReference type="InterPro" id="IPR037401">
    <property type="entry name" value="SnoaL-like"/>
</dbReference>
<dbReference type="eggNOG" id="COG4319">
    <property type="taxonomic scope" value="Bacteria"/>
</dbReference>
<feature type="domain" description="SnoaL-like" evidence="1">
    <location>
        <begin position="30"/>
        <end position="131"/>
    </location>
</feature>
<reference evidence="3" key="1">
    <citation type="submission" date="2009-02" db="EMBL/GenBank/DDBJ databases">
        <title>Annotation of Streptomyces viridochromogenes strain DSM 40736.</title>
        <authorList>
            <consortium name="The Broad Institute Genome Sequencing Platform"/>
            <consortium name="Broad Institute Microbial Sequencing Center"/>
            <person name="Fischbach M."/>
            <person name="Godfrey P."/>
            <person name="Ward D."/>
            <person name="Young S."/>
            <person name="Zeng Q."/>
            <person name="Koehrsen M."/>
            <person name="Alvarado L."/>
            <person name="Berlin A.M."/>
            <person name="Bochicchio J."/>
            <person name="Borenstein D."/>
            <person name="Chapman S.B."/>
            <person name="Chen Z."/>
            <person name="Engels R."/>
            <person name="Freedman E."/>
            <person name="Gellesch M."/>
            <person name="Goldberg J."/>
            <person name="Griggs A."/>
            <person name="Gujja S."/>
            <person name="Heilman E.R."/>
            <person name="Heiman D.I."/>
            <person name="Hepburn T.A."/>
            <person name="Howarth C."/>
            <person name="Jen D."/>
            <person name="Larson L."/>
            <person name="Lewis B."/>
            <person name="Mehta T."/>
            <person name="Park D."/>
            <person name="Pearson M."/>
            <person name="Richards J."/>
            <person name="Roberts A."/>
            <person name="Saif S."/>
            <person name="Shea T.D."/>
            <person name="Shenoy N."/>
            <person name="Sisk P."/>
            <person name="Stolte C."/>
            <person name="Sykes S.N."/>
            <person name="Thomson T."/>
            <person name="Walk T."/>
            <person name="White J."/>
            <person name="Yandava C."/>
            <person name="Straight P."/>
            <person name="Clardy J."/>
            <person name="Hung D."/>
            <person name="Kolter R."/>
            <person name="Mekalanos J."/>
            <person name="Walker S."/>
            <person name="Walsh C.T."/>
            <person name="Wieland-Brown L.C."/>
            <person name="Haas B."/>
            <person name="Nusbaum C."/>
            <person name="Birren B."/>
        </authorList>
    </citation>
    <scope>NUCLEOTIDE SEQUENCE [LARGE SCALE GENOMIC DNA]</scope>
    <source>
        <strain evidence="3">DSM 40736 / JCM 4977 / BCRC 1201 / Tue 494</strain>
    </source>
</reference>
<evidence type="ECO:0000313" key="3">
    <source>
        <dbReference type="Proteomes" id="UP000004184"/>
    </source>
</evidence>
<dbReference type="AlphaFoldDB" id="D9XDG7"/>
<proteinExistence type="predicted"/>
<organism evidence="2 3">
    <name type="scientific">Streptomyces viridochromogenes (strain DSM 40736 / JCM 4977 / BCRC 1201 / Tue 494)</name>
    <dbReference type="NCBI Taxonomy" id="591159"/>
    <lineage>
        <taxon>Bacteria</taxon>
        <taxon>Bacillati</taxon>
        <taxon>Actinomycetota</taxon>
        <taxon>Actinomycetes</taxon>
        <taxon>Kitasatosporales</taxon>
        <taxon>Streptomycetaceae</taxon>
        <taxon>Streptomyces</taxon>
    </lineage>
</organism>
<keyword evidence="3" id="KW-1185">Reference proteome</keyword>
<dbReference type="SUPFAM" id="SSF54427">
    <property type="entry name" value="NTF2-like"/>
    <property type="match status" value="1"/>
</dbReference>
<sequence length="143" mass="15399">MTAHLTERSGFAMAETNDALTAAVLEHAATYVRTFNSGDAAAVDRLYTDDAISVWEKGHAVSGEERRKGLAEFLAAKPVLTNKVLESYVTSDTALLVTDWAMDVPATADSAAERHSGIGLDVLRLGADGQWRFAIDNPYGKEL</sequence>
<dbReference type="STRING" id="591159.SSQG_00864"/>
<gene>
    <name evidence="2" type="ORF">SSQG_00864</name>
</gene>